<feature type="region of interest" description="Disordered" evidence="1">
    <location>
        <begin position="75"/>
        <end position="103"/>
    </location>
</feature>
<gene>
    <name evidence="2" type="ORF">ILEXP_LOCUS5812</name>
</gene>
<evidence type="ECO:0000313" key="2">
    <source>
        <dbReference type="EMBL" id="CAK9138462.1"/>
    </source>
</evidence>
<protein>
    <submittedName>
        <fullName evidence="2">Uncharacterized protein</fullName>
    </submittedName>
</protein>
<sequence length="103" mass="11393">MTQKVFKFGAPAKGTWKQQSKDSSCGEESKQVTHKFGEFIEAVHGGAGGMNQYTEDVELQRQLAGLSKVMELGDHSGNDRNVTHSIQKDIIDNPQIDDLTELE</sequence>
<evidence type="ECO:0000313" key="3">
    <source>
        <dbReference type="Proteomes" id="UP001642360"/>
    </source>
</evidence>
<accession>A0ABC8R8T7</accession>
<organism evidence="2 3">
    <name type="scientific">Ilex paraguariensis</name>
    <name type="common">yerba mate</name>
    <dbReference type="NCBI Taxonomy" id="185542"/>
    <lineage>
        <taxon>Eukaryota</taxon>
        <taxon>Viridiplantae</taxon>
        <taxon>Streptophyta</taxon>
        <taxon>Embryophyta</taxon>
        <taxon>Tracheophyta</taxon>
        <taxon>Spermatophyta</taxon>
        <taxon>Magnoliopsida</taxon>
        <taxon>eudicotyledons</taxon>
        <taxon>Gunneridae</taxon>
        <taxon>Pentapetalae</taxon>
        <taxon>asterids</taxon>
        <taxon>campanulids</taxon>
        <taxon>Aquifoliales</taxon>
        <taxon>Aquifoliaceae</taxon>
        <taxon>Ilex</taxon>
    </lineage>
</organism>
<reference evidence="2 3" key="1">
    <citation type="submission" date="2024-02" db="EMBL/GenBank/DDBJ databases">
        <authorList>
            <person name="Vignale AGUSTIN F."/>
            <person name="Sosa J E."/>
            <person name="Modenutti C."/>
        </authorList>
    </citation>
    <scope>NUCLEOTIDE SEQUENCE [LARGE SCALE GENOMIC DNA]</scope>
</reference>
<name>A0ABC8R8T7_9AQUA</name>
<keyword evidence="3" id="KW-1185">Reference proteome</keyword>
<dbReference type="Proteomes" id="UP001642360">
    <property type="component" value="Unassembled WGS sequence"/>
</dbReference>
<evidence type="ECO:0000256" key="1">
    <source>
        <dbReference type="SAM" id="MobiDB-lite"/>
    </source>
</evidence>
<feature type="compositionally biased region" description="Basic and acidic residues" evidence="1">
    <location>
        <begin position="75"/>
        <end position="91"/>
    </location>
</feature>
<comment type="caution">
    <text evidence="2">The sequence shown here is derived from an EMBL/GenBank/DDBJ whole genome shotgun (WGS) entry which is preliminary data.</text>
</comment>
<dbReference type="EMBL" id="CAUOFW020000892">
    <property type="protein sequence ID" value="CAK9138462.1"/>
    <property type="molecule type" value="Genomic_DNA"/>
</dbReference>
<dbReference type="AlphaFoldDB" id="A0ABC8R8T7"/>
<proteinExistence type="predicted"/>